<dbReference type="PANTHER" id="PTHR11528">
    <property type="entry name" value="HEAT SHOCK PROTEIN 90 FAMILY MEMBER"/>
    <property type="match status" value="1"/>
</dbReference>
<dbReference type="Pfam" id="PF08268">
    <property type="entry name" value="FBA_3"/>
    <property type="match status" value="1"/>
</dbReference>
<proteinExistence type="inferred from homology"/>
<name>A0A4D6KY85_VIGUN</name>
<keyword evidence="2" id="KW-0547">Nucleotide-binding</keyword>
<keyword evidence="3" id="KW-0067">ATP-binding</keyword>
<dbReference type="Gene3D" id="3.30.565.10">
    <property type="entry name" value="Histidine kinase-like ATPase, C-terminal domain"/>
    <property type="match status" value="1"/>
</dbReference>
<evidence type="ECO:0000313" key="6">
    <source>
        <dbReference type="EMBL" id="QCD79621.1"/>
    </source>
</evidence>
<sequence>MLSLMNKTFYSNKEIFLCELINNAFKYLADSLGVGFYSAYLVAHKVIVTSKHNDHDQYISESQCSGSFIVTKDTNAQRLSRGTNITLFLKENQPLQYGINFDRHYQGFGYDCVRDDYKVIIYLSFGDDTDMEDLNDSKYAPILEMYSLKSNFWKKLEHDINVPVFYDDMDKLYFEGMCHWLGYELYDRCLVSFDLSNEVLIMTWAPLDIPKEIFYKFEVDYEWRHLLILNGSIALMSNYEGIIDLYILAEVSKKEAWTKLHVFRPIPCVVYLIGTWNMGNILFNTHDDELVWFNLSTHKIEKLNVKLDVNVVRYGAAYKESRVRINS</sequence>
<evidence type="ECO:0000256" key="1">
    <source>
        <dbReference type="ARBA" id="ARBA00008239"/>
    </source>
</evidence>
<dbReference type="InterPro" id="IPR017451">
    <property type="entry name" value="F-box-assoc_interact_dom"/>
</dbReference>
<evidence type="ECO:0000256" key="4">
    <source>
        <dbReference type="ARBA" id="ARBA00023186"/>
    </source>
</evidence>
<dbReference type="Proteomes" id="UP000501690">
    <property type="component" value="Linkage Group LG1"/>
</dbReference>
<feature type="domain" description="F-box associated beta-propeller type 3" evidence="5">
    <location>
        <begin position="107"/>
        <end position="284"/>
    </location>
</feature>
<evidence type="ECO:0000256" key="3">
    <source>
        <dbReference type="ARBA" id="ARBA00022840"/>
    </source>
</evidence>
<dbReference type="EMBL" id="CP039345">
    <property type="protein sequence ID" value="QCD79621.1"/>
    <property type="molecule type" value="Genomic_DNA"/>
</dbReference>
<comment type="similarity">
    <text evidence="1">Belongs to the heat shock protein 90 family.</text>
</comment>
<gene>
    <name evidence="6" type="ORF">DEO72_LG1g3267</name>
</gene>
<evidence type="ECO:0000256" key="2">
    <source>
        <dbReference type="ARBA" id="ARBA00022741"/>
    </source>
</evidence>
<reference evidence="6 7" key="1">
    <citation type="submission" date="2019-04" db="EMBL/GenBank/DDBJ databases">
        <title>An improved genome assembly and genetic linkage map for asparagus bean, Vigna unguiculata ssp. sesquipedialis.</title>
        <authorList>
            <person name="Xia Q."/>
            <person name="Zhang R."/>
            <person name="Dong Y."/>
        </authorList>
    </citation>
    <scope>NUCLEOTIDE SEQUENCE [LARGE SCALE GENOMIC DNA]</scope>
    <source>
        <tissue evidence="6">Leaf</tissue>
    </source>
</reference>
<evidence type="ECO:0000313" key="7">
    <source>
        <dbReference type="Proteomes" id="UP000501690"/>
    </source>
</evidence>
<dbReference type="GO" id="GO:0005524">
    <property type="term" value="F:ATP binding"/>
    <property type="evidence" value="ECO:0007669"/>
    <property type="project" value="UniProtKB-KW"/>
</dbReference>
<dbReference type="NCBIfam" id="TIGR01640">
    <property type="entry name" value="F_box_assoc_1"/>
    <property type="match status" value="1"/>
</dbReference>
<protein>
    <submittedName>
        <fullName evidence="6">Molecular chaperone HtpG</fullName>
    </submittedName>
</protein>
<dbReference type="InterPro" id="IPR001404">
    <property type="entry name" value="Hsp90_fam"/>
</dbReference>
<dbReference type="InterPro" id="IPR013187">
    <property type="entry name" value="F-box-assoc_dom_typ3"/>
</dbReference>
<keyword evidence="4" id="KW-0143">Chaperone</keyword>
<dbReference type="AlphaFoldDB" id="A0A4D6KY85"/>
<evidence type="ECO:0000259" key="5">
    <source>
        <dbReference type="Pfam" id="PF08268"/>
    </source>
</evidence>
<dbReference type="PRINTS" id="PR00775">
    <property type="entry name" value="HEATSHOCK90"/>
</dbReference>
<organism evidence="6 7">
    <name type="scientific">Vigna unguiculata</name>
    <name type="common">Cowpea</name>
    <dbReference type="NCBI Taxonomy" id="3917"/>
    <lineage>
        <taxon>Eukaryota</taxon>
        <taxon>Viridiplantae</taxon>
        <taxon>Streptophyta</taxon>
        <taxon>Embryophyta</taxon>
        <taxon>Tracheophyta</taxon>
        <taxon>Spermatophyta</taxon>
        <taxon>Magnoliopsida</taxon>
        <taxon>eudicotyledons</taxon>
        <taxon>Gunneridae</taxon>
        <taxon>Pentapetalae</taxon>
        <taxon>rosids</taxon>
        <taxon>fabids</taxon>
        <taxon>Fabales</taxon>
        <taxon>Fabaceae</taxon>
        <taxon>Papilionoideae</taxon>
        <taxon>50 kb inversion clade</taxon>
        <taxon>NPAAA clade</taxon>
        <taxon>indigoferoid/millettioid clade</taxon>
        <taxon>Phaseoleae</taxon>
        <taxon>Vigna</taxon>
    </lineage>
</organism>
<accession>A0A4D6KY85</accession>
<dbReference type="GO" id="GO:0051082">
    <property type="term" value="F:unfolded protein binding"/>
    <property type="evidence" value="ECO:0007669"/>
    <property type="project" value="InterPro"/>
</dbReference>
<keyword evidence="7" id="KW-1185">Reference proteome</keyword>
<dbReference type="SUPFAM" id="SSF55874">
    <property type="entry name" value="ATPase domain of HSP90 chaperone/DNA topoisomerase II/histidine kinase"/>
    <property type="match status" value="1"/>
</dbReference>
<dbReference type="GO" id="GO:0016887">
    <property type="term" value="F:ATP hydrolysis activity"/>
    <property type="evidence" value="ECO:0007669"/>
    <property type="project" value="InterPro"/>
</dbReference>
<dbReference type="InterPro" id="IPR020575">
    <property type="entry name" value="Hsp90_N"/>
</dbReference>
<dbReference type="GO" id="GO:0140662">
    <property type="term" value="F:ATP-dependent protein folding chaperone"/>
    <property type="evidence" value="ECO:0007669"/>
    <property type="project" value="InterPro"/>
</dbReference>
<dbReference type="InterPro" id="IPR036890">
    <property type="entry name" value="HATPase_C_sf"/>
</dbReference>